<comment type="caution">
    <text evidence="3">The sequence shown here is derived from an EMBL/GenBank/DDBJ whole genome shotgun (WGS) entry which is preliminary data.</text>
</comment>
<evidence type="ECO:0000313" key="4">
    <source>
        <dbReference type="Proteomes" id="UP001610444"/>
    </source>
</evidence>
<evidence type="ECO:0000256" key="2">
    <source>
        <dbReference type="SAM" id="Phobius"/>
    </source>
</evidence>
<reference evidence="3 4" key="1">
    <citation type="submission" date="2024-07" db="EMBL/GenBank/DDBJ databases">
        <title>Section-level genome sequencing and comparative genomics of Aspergillus sections Usti and Cavernicolus.</title>
        <authorList>
            <consortium name="Lawrence Berkeley National Laboratory"/>
            <person name="Nybo J.L."/>
            <person name="Vesth T.C."/>
            <person name="Theobald S."/>
            <person name="Frisvad J.C."/>
            <person name="Larsen T.O."/>
            <person name="Kjaerboelling I."/>
            <person name="Rothschild-Mancinelli K."/>
            <person name="Lyhne E.K."/>
            <person name="Kogle M.E."/>
            <person name="Barry K."/>
            <person name="Clum A."/>
            <person name="Na H."/>
            <person name="Ledsgaard L."/>
            <person name="Lin J."/>
            <person name="Lipzen A."/>
            <person name="Kuo A."/>
            <person name="Riley R."/>
            <person name="Mondo S."/>
            <person name="LaButti K."/>
            <person name="Haridas S."/>
            <person name="Pangalinan J."/>
            <person name="Salamov A.A."/>
            <person name="Simmons B.A."/>
            <person name="Magnuson J.K."/>
            <person name="Chen J."/>
            <person name="Drula E."/>
            <person name="Henrissat B."/>
            <person name="Wiebenga A."/>
            <person name="Lubbers R.J."/>
            <person name="Gomes A.C."/>
            <person name="Macurrencykelacurrency M.R."/>
            <person name="Stajich J."/>
            <person name="Grigoriev I.V."/>
            <person name="Mortensen U.H."/>
            <person name="De vries R.P."/>
            <person name="Baker S.E."/>
            <person name="Andersen M.R."/>
        </authorList>
    </citation>
    <scope>NUCLEOTIDE SEQUENCE [LARGE SCALE GENOMIC DNA]</scope>
    <source>
        <strain evidence="3 4">CBS 756.74</strain>
    </source>
</reference>
<keyword evidence="1" id="KW-0175">Coiled coil</keyword>
<keyword evidence="4" id="KW-1185">Reference proteome</keyword>
<name>A0ABR4JKC8_9EURO</name>
<protein>
    <submittedName>
        <fullName evidence="3">Uncharacterized protein</fullName>
    </submittedName>
</protein>
<proteinExistence type="predicted"/>
<feature type="coiled-coil region" evidence="1">
    <location>
        <begin position="9"/>
        <end position="36"/>
    </location>
</feature>
<organism evidence="3 4">
    <name type="scientific">Aspergillus pseudodeflectus</name>
    <dbReference type="NCBI Taxonomy" id="176178"/>
    <lineage>
        <taxon>Eukaryota</taxon>
        <taxon>Fungi</taxon>
        <taxon>Dikarya</taxon>
        <taxon>Ascomycota</taxon>
        <taxon>Pezizomycotina</taxon>
        <taxon>Eurotiomycetes</taxon>
        <taxon>Eurotiomycetidae</taxon>
        <taxon>Eurotiales</taxon>
        <taxon>Aspergillaceae</taxon>
        <taxon>Aspergillus</taxon>
        <taxon>Aspergillus subgen. Nidulantes</taxon>
    </lineage>
</organism>
<dbReference type="GeneID" id="98156847"/>
<evidence type="ECO:0000313" key="3">
    <source>
        <dbReference type="EMBL" id="KAL2840490.1"/>
    </source>
</evidence>
<dbReference type="RefSeq" id="XP_070894099.1">
    <property type="nucleotide sequence ID" value="XM_071041683.1"/>
</dbReference>
<evidence type="ECO:0000256" key="1">
    <source>
        <dbReference type="SAM" id="Coils"/>
    </source>
</evidence>
<sequence>MRGMRIFVLDSAETKLNTRTRALQRASRELQRAEDRSGRWAGCHPWGRPTERPRGLPILSCKMNGRARLVLFGPFLSPHLLSLLSVHLFPSLAVSPY</sequence>
<dbReference type="Proteomes" id="UP001610444">
    <property type="component" value="Unassembled WGS sequence"/>
</dbReference>
<keyword evidence="2" id="KW-0472">Membrane</keyword>
<gene>
    <name evidence="3" type="ORF">BJX68DRAFT_246680</name>
</gene>
<keyword evidence="2" id="KW-1133">Transmembrane helix</keyword>
<keyword evidence="2" id="KW-0812">Transmembrane</keyword>
<feature type="transmembrane region" description="Helical" evidence="2">
    <location>
        <begin position="69"/>
        <end position="89"/>
    </location>
</feature>
<accession>A0ABR4JKC8</accession>
<dbReference type="EMBL" id="JBFXLR010000065">
    <property type="protein sequence ID" value="KAL2840490.1"/>
    <property type="molecule type" value="Genomic_DNA"/>
</dbReference>